<sequence length="178" mass="19496">MATAASERPPGRWRPRKRLWGALAVGIMGTLGLSAISTWRDEHLLLVNATDSLPNWAFLIHRKQRPARGDFVFFDPPQSRLVRRHFGAKPKMFGKVVYGMPGDMVAHQGAVVTINGKPVGRMKPQTRYGEPLTVGAVGVIPADCYYAGSPHPDGFDSRYAEIGFVCARQIIGVGEAIL</sequence>
<comment type="caution">
    <text evidence="3">The sequence shown here is derived from an EMBL/GenBank/DDBJ whole genome shotgun (WGS) entry which is preliminary data.</text>
</comment>
<protein>
    <submittedName>
        <fullName evidence="3">Type VI secretion protein</fullName>
    </submittedName>
</protein>
<keyword evidence="4" id="KW-1185">Reference proteome</keyword>
<reference evidence="3 4" key="1">
    <citation type="submission" date="2015-04" db="EMBL/GenBank/DDBJ databases">
        <title>Genome sequence of aromatic hydrocarbons-degrading Sphingobium chungbukense DJ77.</title>
        <authorList>
            <person name="Kim Y.-C."/>
            <person name="Chae J.-C."/>
        </authorList>
    </citation>
    <scope>NUCLEOTIDE SEQUENCE [LARGE SCALE GENOMIC DNA]</scope>
    <source>
        <strain evidence="3 4">DJ77</strain>
    </source>
</reference>
<dbReference type="GO" id="GO:0004252">
    <property type="term" value="F:serine-type endopeptidase activity"/>
    <property type="evidence" value="ECO:0007669"/>
    <property type="project" value="InterPro"/>
</dbReference>
<evidence type="ECO:0000256" key="1">
    <source>
        <dbReference type="SAM" id="Phobius"/>
    </source>
</evidence>
<dbReference type="Gene3D" id="2.10.109.10">
    <property type="entry name" value="Umud Fragment, subunit A"/>
    <property type="match status" value="1"/>
</dbReference>
<dbReference type="Pfam" id="PF10502">
    <property type="entry name" value="Peptidase_S26"/>
    <property type="match status" value="1"/>
</dbReference>
<dbReference type="InterPro" id="IPR019533">
    <property type="entry name" value="Peptidase_S26"/>
</dbReference>
<proteinExistence type="predicted"/>
<feature type="transmembrane region" description="Helical" evidence="1">
    <location>
        <begin position="20"/>
        <end position="39"/>
    </location>
</feature>
<evidence type="ECO:0000313" key="3">
    <source>
        <dbReference type="EMBL" id="KKW90410.1"/>
    </source>
</evidence>
<accession>A0A0M3AKN8</accession>
<dbReference type="GO" id="GO:0006465">
    <property type="term" value="P:signal peptide processing"/>
    <property type="evidence" value="ECO:0007669"/>
    <property type="project" value="InterPro"/>
</dbReference>
<dbReference type="InterPro" id="IPR036286">
    <property type="entry name" value="LexA/Signal_pep-like_sf"/>
</dbReference>
<evidence type="ECO:0000259" key="2">
    <source>
        <dbReference type="Pfam" id="PF10502"/>
    </source>
</evidence>
<evidence type="ECO:0000313" key="4">
    <source>
        <dbReference type="Proteomes" id="UP000033874"/>
    </source>
</evidence>
<gene>
    <name evidence="3" type="ORF">YP76_20705</name>
</gene>
<name>A0A0M3AKN8_9SPHN</name>
<dbReference type="STRING" id="56193.YP76_20705"/>
<dbReference type="EMBL" id="LBIC01000010">
    <property type="protein sequence ID" value="KKW90410.1"/>
    <property type="molecule type" value="Genomic_DNA"/>
</dbReference>
<dbReference type="RefSeq" id="WP_046765496.1">
    <property type="nucleotide sequence ID" value="NZ_LBIC01000010.1"/>
</dbReference>
<dbReference type="PATRIC" id="fig|56193.3.peg.4350"/>
<organism evidence="3 4">
    <name type="scientific">Sphingobium chungbukense</name>
    <dbReference type="NCBI Taxonomy" id="56193"/>
    <lineage>
        <taxon>Bacteria</taxon>
        <taxon>Pseudomonadati</taxon>
        <taxon>Pseudomonadota</taxon>
        <taxon>Alphaproteobacteria</taxon>
        <taxon>Sphingomonadales</taxon>
        <taxon>Sphingomonadaceae</taxon>
        <taxon>Sphingobium</taxon>
    </lineage>
</organism>
<feature type="domain" description="Peptidase S26" evidence="2">
    <location>
        <begin position="31"/>
        <end position="175"/>
    </location>
</feature>
<dbReference type="Proteomes" id="UP000033874">
    <property type="component" value="Unassembled WGS sequence"/>
</dbReference>
<keyword evidence="1" id="KW-1133">Transmembrane helix</keyword>
<dbReference type="AlphaFoldDB" id="A0A0M3AKN8"/>
<dbReference type="SUPFAM" id="SSF51306">
    <property type="entry name" value="LexA/Signal peptidase"/>
    <property type="match status" value="1"/>
</dbReference>
<keyword evidence="1" id="KW-0472">Membrane</keyword>
<keyword evidence="1" id="KW-0812">Transmembrane</keyword>